<keyword evidence="6" id="KW-0800">Toxin</keyword>
<evidence type="ECO:0000256" key="6">
    <source>
        <dbReference type="ARBA" id="ARBA00022656"/>
    </source>
</evidence>
<feature type="transmembrane region" description="Helical" evidence="21">
    <location>
        <begin position="1153"/>
        <end position="1172"/>
    </location>
</feature>
<evidence type="ECO:0000256" key="7">
    <source>
        <dbReference type="ARBA" id="ARBA00022670"/>
    </source>
</evidence>
<keyword evidence="21" id="KW-0812">Transmembrane</keyword>
<keyword evidence="7" id="KW-0645">Protease</keyword>
<evidence type="ECO:0000256" key="4">
    <source>
        <dbReference type="ARBA" id="ARBA00022511"/>
    </source>
</evidence>
<name>A0A7Y0FIS0_9FLAO</name>
<comment type="cofactor">
    <cofactor evidence="1">
        <name>Mg(2+)</name>
        <dbReference type="ChEBI" id="CHEBI:18420"/>
    </cofactor>
</comment>
<evidence type="ECO:0000313" key="23">
    <source>
        <dbReference type="EMBL" id="NML57789.1"/>
    </source>
</evidence>
<dbReference type="EMBL" id="JABBGF010000002">
    <property type="protein sequence ID" value="NML57789.1"/>
    <property type="molecule type" value="Genomic_DNA"/>
</dbReference>
<evidence type="ECO:0000256" key="16">
    <source>
        <dbReference type="ARBA" id="ARBA00023026"/>
    </source>
</evidence>
<dbReference type="InterPro" id="IPR038383">
    <property type="entry name" value="CPD_dom_sf"/>
</dbReference>
<keyword evidence="8" id="KW-0808">Transferase</keyword>
<keyword evidence="16" id="KW-0843">Virulence</keyword>
<keyword evidence="21" id="KW-1133">Transmembrane helix</keyword>
<proteinExistence type="predicted"/>
<evidence type="ECO:0000256" key="18">
    <source>
        <dbReference type="ARBA" id="ARBA00023136"/>
    </source>
</evidence>
<reference evidence="23 24" key="1">
    <citation type="submission" date="2020-04" db="EMBL/GenBank/DDBJ databases">
        <title>Chryseobacterium sp. RJ-7-14 sp. nov., isolated from Jeju soil.</title>
        <authorList>
            <person name="Dahal R.H."/>
            <person name="Chaudhary D.K."/>
        </authorList>
    </citation>
    <scope>NUCLEOTIDE SEQUENCE [LARGE SCALE GENOMIC DNA]</scope>
    <source>
        <strain evidence="23 24">RJ-7-14</strain>
    </source>
</reference>
<comment type="caution">
    <text evidence="23">The sequence shown here is derived from an EMBL/GenBank/DDBJ whole genome shotgun (WGS) entry which is preliminary data.</text>
</comment>
<dbReference type="GO" id="GO:0016740">
    <property type="term" value="F:transferase activity"/>
    <property type="evidence" value="ECO:0007669"/>
    <property type="project" value="UniProtKB-KW"/>
</dbReference>
<evidence type="ECO:0000256" key="1">
    <source>
        <dbReference type="ARBA" id="ARBA00001946"/>
    </source>
</evidence>
<keyword evidence="24" id="KW-1185">Reference proteome</keyword>
<dbReference type="CDD" id="cd20502">
    <property type="entry name" value="C80_toxinA_B-like"/>
    <property type="match status" value="1"/>
</dbReference>
<accession>A0A7Y0FIS0</accession>
<dbReference type="Pfam" id="PF11713">
    <property type="entry name" value="Peptidase_C80"/>
    <property type="match status" value="1"/>
</dbReference>
<dbReference type="GO" id="GO:0008289">
    <property type="term" value="F:lipid binding"/>
    <property type="evidence" value="ECO:0007669"/>
    <property type="project" value="UniProtKB-KW"/>
</dbReference>
<dbReference type="GO" id="GO:0005576">
    <property type="term" value="C:extracellular region"/>
    <property type="evidence" value="ECO:0007669"/>
    <property type="project" value="UniProtKB-SubCell"/>
</dbReference>
<keyword evidence="14" id="KW-0460">Magnesium</keyword>
<dbReference type="Gene3D" id="3.90.70.20">
    <property type="match status" value="1"/>
</dbReference>
<keyword evidence="13" id="KW-0068">Autocatalytic cleavage</keyword>
<evidence type="ECO:0000256" key="9">
    <source>
        <dbReference type="ARBA" id="ARBA00022723"/>
    </source>
</evidence>
<dbReference type="Pfam" id="PF12920">
    <property type="entry name" value="TcdA_TcdB_pore"/>
    <property type="match status" value="2"/>
</dbReference>
<keyword evidence="15" id="KW-1043">Host membrane</keyword>
<dbReference type="GO" id="GO:0046872">
    <property type="term" value="F:metal ion binding"/>
    <property type="evidence" value="ECO:0007669"/>
    <property type="project" value="UniProtKB-KW"/>
</dbReference>
<protein>
    <recommendedName>
        <fullName evidence="22">Peptidase C80 domain-containing protein</fullName>
    </recommendedName>
</protein>
<dbReference type="InterPro" id="IPR024769">
    <property type="entry name" value="TcdA/TcdB_pore_forming"/>
</dbReference>
<dbReference type="InterPro" id="IPR006473">
    <property type="entry name" value="Peptidase_C58_Yopt"/>
</dbReference>
<evidence type="ECO:0000259" key="22">
    <source>
        <dbReference type="PROSITE" id="PS51771"/>
    </source>
</evidence>
<dbReference type="GO" id="GO:0090729">
    <property type="term" value="F:toxin activity"/>
    <property type="evidence" value="ECO:0007669"/>
    <property type="project" value="UniProtKB-KW"/>
</dbReference>
<evidence type="ECO:0000256" key="20">
    <source>
        <dbReference type="ARBA" id="ARBA00023586"/>
    </source>
</evidence>
<evidence type="ECO:0000256" key="5">
    <source>
        <dbReference type="ARBA" id="ARBA00022525"/>
    </source>
</evidence>
<evidence type="ECO:0000256" key="19">
    <source>
        <dbReference type="ARBA" id="ARBA00023200"/>
    </source>
</evidence>
<evidence type="ECO:0000256" key="13">
    <source>
        <dbReference type="ARBA" id="ARBA00022813"/>
    </source>
</evidence>
<evidence type="ECO:0000313" key="24">
    <source>
        <dbReference type="Proteomes" id="UP000552615"/>
    </source>
</evidence>
<dbReference type="Pfam" id="PF03543">
    <property type="entry name" value="Peptidase_C58"/>
    <property type="match status" value="1"/>
</dbReference>
<keyword evidence="4" id="KW-1032">Host cell membrane</keyword>
<dbReference type="Proteomes" id="UP000552615">
    <property type="component" value="Unassembled WGS sequence"/>
</dbReference>
<feature type="transmembrane region" description="Helical" evidence="21">
    <location>
        <begin position="1118"/>
        <end position="1141"/>
    </location>
</feature>
<dbReference type="GO" id="GO:0044164">
    <property type="term" value="C:host cell cytosol"/>
    <property type="evidence" value="ECO:0007669"/>
    <property type="project" value="UniProtKB-SubCell"/>
</dbReference>
<dbReference type="GO" id="GO:0006508">
    <property type="term" value="P:proteolysis"/>
    <property type="evidence" value="ECO:0007669"/>
    <property type="project" value="UniProtKB-KW"/>
</dbReference>
<feature type="domain" description="Peptidase C80" evidence="22">
    <location>
        <begin position="669"/>
        <end position="866"/>
    </location>
</feature>
<dbReference type="PROSITE" id="PS51771">
    <property type="entry name" value="CGT_MARTX_CPD"/>
    <property type="match status" value="1"/>
</dbReference>
<organism evidence="23 24">
    <name type="scientific">Chryseobacterium cheonjiense</name>
    <dbReference type="NCBI Taxonomy" id="2728845"/>
    <lineage>
        <taxon>Bacteria</taxon>
        <taxon>Pseudomonadati</taxon>
        <taxon>Bacteroidota</taxon>
        <taxon>Flavobacteriia</taxon>
        <taxon>Flavobacteriales</taxon>
        <taxon>Weeksellaceae</taxon>
        <taxon>Chryseobacterium group</taxon>
        <taxon>Chryseobacterium</taxon>
    </lineage>
</organism>
<dbReference type="GO" id="GO:0020002">
    <property type="term" value="C:host cell plasma membrane"/>
    <property type="evidence" value="ECO:0007669"/>
    <property type="project" value="UniProtKB-SubCell"/>
</dbReference>
<keyword evidence="10" id="KW-0677">Repeat</keyword>
<comment type="subcellular location">
    <subcellularLocation>
        <location evidence="2">Host cell membrane</location>
    </subcellularLocation>
    <subcellularLocation>
        <location evidence="20">Host cytoplasm</location>
        <location evidence="20">Host cytosol</location>
    </subcellularLocation>
    <subcellularLocation>
        <location evidence="3">Secreted</location>
    </subcellularLocation>
</comment>
<evidence type="ECO:0000256" key="3">
    <source>
        <dbReference type="ARBA" id="ARBA00004613"/>
    </source>
</evidence>
<evidence type="ECO:0000256" key="11">
    <source>
        <dbReference type="ARBA" id="ARBA00022801"/>
    </source>
</evidence>
<gene>
    <name evidence="23" type="ORF">HHL20_10580</name>
</gene>
<keyword evidence="11" id="KW-0378">Hydrolase</keyword>
<keyword evidence="19" id="KW-1035">Host cytoplasm</keyword>
<keyword evidence="5" id="KW-0964">Secreted</keyword>
<keyword evidence="17" id="KW-0446">Lipid-binding</keyword>
<keyword evidence="12" id="KW-0788">Thiol protease</keyword>
<evidence type="ECO:0000256" key="17">
    <source>
        <dbReference type="ARBA" id="ARBA00023121"/>
    </source>
</evidence>
<evidence type="ECO:0000256" key="14">
    <source>
        <dbReference type="ARBA" id="ARBA00022842"/>
    </source>
</evidence>
<evidence type="ECO:0000256" key="21">
    <source>
        <dbReference type="SAM" id="Phobius"/>
    </source>
</evidence>
<dbReference type="InterPro" id="IPR020974">
    <property type="entry name" value="CPD_dom"/>
</dbReference>
<dbReference type="GO" id="GO:0004197">
    <property type="term" value="F:cysteine-type endopeptidase activity"/>
    <property type="evidence" value="ECO:0007669"/>
    <property type="project" value="InterPro"/>
</dbReference>
<feature type="transmembrane region" description="Helical" evidence="21">
    <location>
        <begin position="1192"/>
        <end position="1210"/>
    </location>
</feature>
<evidence type="ECO:0000256" key="15">
    <source>
        <dbReference type="ARBA" id="ARBA00022870"/>
    </source>
</evidence>
<evidence type="ECO:0000256" key="10">
    <source>
        <dbReference type="ARBA" id="ARBA00022737"/>
    </source>
</evidence>
<keyword evidence="9" id="KW-0479">Metal-binding</keyword>
<dbReference type="Gene3D" id="3.40.50.11050">
    <property type="match status" value="1"/>
</dbReference>
<evidence type="ECO:0000256" key="8">
    <source>
        <dbReference type="ARBA" id="ARBA00022679"/>
    </source>
</evidence>
<dbReference type="RefSeq" id="WP_169231185.1">
    <property type="nucleotide sequence ID" value="NZ_JABBGF010000002.1"/>
</dbReference>
<evidence type="ECO:0000256" key="12">
    <source>
        <dbReference type="ARBA" id="ARBA00022807"/>
    </source>
</evidence>
<keyword evidence="18 21" id="KW-0472">Membrane</keyword>
<sequence length="2210" mass="251557">MSRKIHIIAYIKDELRQLDWLNATDMNGDEAVEYYLQTREGRFYRKEDVIGYSENRLENIDSLELHKLLKDVVEITITSEGSFDGNLICFSGTFYGIPENNQPIWDLDGASLGSMLGKAFLEAGNSHDTDLRILINATGSGVNKTNKPLEAPGDSFIQKVAEAFKSGYGGKLSVEGRAGQVVHDNNSLYYGMTFPYDFSLMHGLNTAELKILNGYLKYSYTLEEELSVELINAWLVESMLSSIGLTMPEIEGILKNREEAARKITVVLLESKRICMHPNYMLAPVVTIEKKQDRGMPTQASWGHNQEYQTDMHGALGDIDMVTFEKVNIANELNKIGDAVKKLGIQINIGKVFTDFSDKKYAKAANGIKEIANTLFDQYEYRLAVECDRLHLKMQNFAASPGDSFNFNQGKNFFDHIEKSFPQEHEEMVAGICSALSNLFSVCEKKSETFLKLKNIMGVLDDRKFIGLDNYEHLKQNVREIVQKLKQSQENNATLTGDKHIITDGTEKSLTREKMIERFANEFERILGKDHYDEYYYVSIGIDLTQRIGHALSCTLHEDHSFTVFDPNYGYIKCINKEAFKEIMDSLLVRYEECDSPRGMEKNVHIRYFGQPLGYDLEKEIETLIYTSYDEIFKNLTLKSKISKHDKYLAGSPREETWKIPGQGDIGSLEGKPIASREEKRIILQMQGDDISFRATKDLLMKDPRNSNWVQCKDGFGGAVITLEDDQLTPKTGFALEDVKHIKLVLVGHGSEFENETTLGSLTGKEIGERLSRLFENKINTGKPESLKISLVGCNLGEEGAKGLPKVIADHVFEIGRKLDIKPEQIEVTAQKYPVRVNSDGHKEVLTYAGIWVLSEVERLFGDYTKVTYRGTDNSMVEVPHSETKILDIYSKIFKATLRGDLQDYEIDALKALQADVEKKINEIYDKAVPNMEEVQRVFRNKAAIAKVIEQANKDVIAIKPTDEWILDLQSIKELEGDRVRVNFINKETGERTKNIETESAALKELKKYTDDTIKYTRGNFNYDEHTGAFSPKPGTETVEVGNEFFNVYFTLSGLLGSARILNSGELNQLTVAMKVSLVSQLTQTSLGTADLALRALNWADNLNSESLLEPMSSFSRFVSVIAPIFDIVNITTLAISLAHASPEEQAQIITNLVLGTVGGALSALGLITTVLDIFDFAMEFVALASEFTGPIGFALAIAAGIAEFIFSIINTSKKCKADYQKWQEIDVKHGLFFEYGIGVKNLAKGGWDKFIYIDDSSKKQYIREENEEGQDLIKFSDDLVIKEVDFNKKLAVVGDVRLDDIGDNEIHAYGERKNDFSSWHYTPFCPWNEIDVYDSSEWKRKIGGISFYDAFLQGNYTYRIDQKYIDNKNAVYVLPGKAALYLHQCFGFTFYNTGQQHDTEGKEPSFEPFEIEEGKNIEQAVFNRYHYRYRPHVKYTGYNGGLGATQYVYEDYSAIVTGLVPEYIPTTIDVKLDAQHRVLAVSPLTVDDGRYLSYQFWGGGSSTVVLLSAAKIKIHLNKSKDPKLSENETWLFDLRNQPSSFATLAEYLWVEQENVDFLPVAVHINGQVIVCKQPDTKISFQKTFSDEVVSNVLFEVHVVDPFKHNIFLRHIEFNREYIGECDYTKEQEINRALELIKRVFTLEHSLLFMFNNEIGLLYDEGLLLCLEVRQDVLEAIHYLKEIQTVVDSATFDSLYTYLLSVSEYPEMVEYAIQMTSPDLYDLYKNNAEERVYYYYEYASGREYKMKVRGYEIGIDKVKGNPIAIMKGRYKGAKVEVISEFHIDNQIMREMNVLGGSTLLLKELYNNPELLYDIIREAQIKTEFDFGIIRINVEDIVGHSGYIEMQMVNHMFNIVHKIIEGSILEYTKHNDDEVIIRYKIVSEQSGTRLLFDAFEVNAEGIPIYEVELHRYLSAAIERLNYGDEHAFMSFVTTISGYLNVATNTSNHISELINNIKDDNEEGWKEIRVSIKATVFKRHDDIADFKTDKEEMYLSFNDNTKEVKLNSLYRNYGRNASNKGYEHMYMKIGGQYGTYTDYAPLDNRDIEIAPGSYSTLNIRRVNSLESKVYLLNNERYKGISVTSDNTSDVEIIIQGNEQFYSISGFNLFLVRPGGKVAMLPGVLKPMDKKIILNVDGRKKIDISEIHKKLRMVEFDSRIVNGTCEIATAEYVLVVSEKGERIVLKFVDSIEIDENSDIIWEPKPKVINLLPH</sequence>
<evidence type="ECO:0000256" key="2">
    <source>
        <dbReference type="ARBA" id="ARBA00004165"/>
    </source>
</evidence>